<feature type="compositionally biased region" description="Basic and acidic residues" evidence="1">
    <location>
        <begin position="44"/>
        <end position="56"/>
    </location>
</feature>
<organism evidence="2 3">
    <name type="scientific">Candidatus Enterocloster excrementipullorum</name>
    <dbReference type="NCBI Taxonomy" id="2838559"/>
    <lineage>
        <taxon>Bacteria</taxon>
        <taxon>Bacillati</taxon>
        <taxon>Bacillota</taxon>
        <taxon>Clostridia</taxon>
        <taxon>Lachnospirales</taxon>
        <taxon>Lachnospiraceae</taxon>
        <taxon>Enterocloster</taxon>
    </lineage>
</organism>
<dbReference type="EMBL" id="DWWT01000026">
    <property type="protein sequence ID" value="HJC05677.1"/>
    <property type="molecule type" value="Genomic_DNA"/>
</dbReference>
<evidence type="ECO:0000256" key="1">
    <source>
        <dbReference type="SAM" id="MobiDB-lite"/>
    </source>
</evidence>
<sequence length="56" mass="6135">MEQTINANQNREAPAHVQEEHAANSAEIILPAPDNATPDIPEECPGRDQRTDAGYH</sequence>
<proteinExistence type="predicted"/>
<comment type="caution">
    <text evidence="2">The sequence shown here is derived from an EMBL/GenBank/DDBJ whole genome shotgun (WGS) entry which is preliminary data.</text>
</comment>
<reference evidence="2" key="2">
    <citation type="submission" date="2021-04" db="EMBL/GenBank/DDBJ databases">
        <authorList>
            <person name="Gilroy R."/>
        </authorList>
    </citation>
    <scope>NUCLEOTIDE SEQUENCE</scope>
    <source>
        <strain evidence="2">CHK180-15479</strain>
    </source>
</reference>
<feature type="region of interest" description="Disordered" evidence="1">
    <location>
        <begin position="1"/>
        <end position="56"/>
    </location>
</feature>
<feature type="compositionally biased region" description="Basic and acidic residues" evidence="1">
    <location>
        <begin position="13"/>
        <end position="22"/>
    </location>
</feature>
<name>A0A9D2SHL3_9FIRM</name>
<accession>A0A9D2SHL3</accession>
<evidence type="ECO:0000313" key="2">
    <source>
        <dbReference type="EMBL" id="HJC05677.1"/>
    </source>
</evidence>
<dbReference type="Proteomes" id="UP000823910">
    <property type="component" value="Unassembled WGS sequence"/>
</dbReference>
<protein>
    <submittedName>
        <fullName evidence="2">Uncharacterized protein</fullName>
    </submittedName>
</protein>
<dbReference type="AlphaFoldDB" id="A0A9D2SHL3"/>
<feature type="compositionally biased region" description="Polar residues" evidence="1">
    <location>
        <begin position="1"/>
        <end position="11"/>
    </location>
</feature>
<gene>
    <name evidence="2" type="ORF">H9704_05925</name>
</gene>
<evidence type="ECO:0000313" key="3">
    <source>
        <dbReference type="Proteomes" id="UP000823910"/>
    </source>
</evidence>
<reference evidence="2" key="1">
    <citation type="journal article" date="2021" name="PeerJ">
        <title>Extensive microbial diversity within the chicken gut microbiome revealed by metagenomics and culture.</title>
        <authorList>
            <person name="Gilroy R."/>
            <person name="Ravi A."/>
            <person name="Getino M."/>
            <person name="Pursley I."/>
            <person name="Horton D.L."/>
            <person name="Alikhan N.F."/>
            <person name="Baker D."/>
            <person name="Gharbi K."/>
            <person name="Hall N."/>
            <person name="Watson M."/>
            <person name="Adriaenssens E.M."/>
            <person name="Foster-Nyarko E."/>
            <person name="Jarju S."/>
            <person name="Secka A."/>
            <person name="Antonio M."/>
            <person name="Oren A."/>
            <person name="Chaudhuri R.R."/>
            <person name="La Ragione R."/>
            <person name="Hildebrand F."/>
            <person name="Pallen M.J."/>
        </authorList>
    </citation>
    <scope>NUCLEOTIDE SEQUENCE</scope>
    <source>
        <strain evidence="2">CHK180-15479</strain>
    </source>
</reference>